<dbReference type="RefSeq" id="WP_313875205.1">
    <property type="nucleotide sequence ID" value="NZ_JAVBIK010000001.1"/>
</dbReference>
<dbReference type="EMBL" id="JAVBIK010000001">
    <property type="protein sequence ID" value="MDT7519530.1"/>
    <property type="molecule type" value="Genomic_DNA"/>
</dbReference>
<dbReference type="InterPro" id="IPR009218">
    <property type="entry name" value="HD_phosphohydro"/>
</dbReference>
<dbReference type="PANTHER" id="PTHR21174:SF0">
    <property type="entry name" value="HD PHOSPHOHYDROLASE FAMILY PROTEIN-RELATED"/>
    <property type="match status" value="1"/>
</dbReference>
<name>A0ABU3KP95_9BURK</name>
<comment type="caution">
    <text evidence="1">The sequence shown here is derived from an EMBL/GenBank/DDBJ whole genome shotgun (WGS) entry which is preliminary data.</text>
</comment>
<dbReference type="SUPFAM" id="SSF109604">
    <property type="entry name" value="HD-domain/PDEase-like"/>
    <property type="match status" value="1"/>
</dbReference>
<protein>
    <submittedName>
        <fullName evidence="1">N-methyl-D-aspartate receptor NMDAR2C subunit</fullName>
    </submittedName>
</protein>
<dbReference type="Gene3D" id="1.10.3210.10">
    <property type="entry name" value="Hypothetical protein af1432"/>
    <property type="match status" value="1"/>
</dbReference>
<dbReference type="PANTHER" id="PTHR21174">
    <property type="match status" value="1"/>
</dbReference>
<gene>
    <name evidence="1" type="ORF">RAE19_12555</name>
</gene>
<evidence type="ECO:0000313" key="1">
    <source>
        <dbReference type="EMBL" id="MDT7519530.1"/>
    </source>
</evidence>
<dbReference type="Proteomes" id="UP001321700">
    <property type="component" value="Unassembled WGS sequence"/>
</dbReference>
<sequence>MNTAPSLAALKPLFASAWHDAGARTDGTELCGALLAAYAEPQRHYHSTQHLAECLHGFEVVRHLAQRPAEVALALWFHDAVYDVHGSDNEEQSAAWARQALTTAGVQAEVAERVYELVMATRHTSAPAAGDAQLLVDIDLSILGADAQRFAQYEQQIRKEYAFVPEDLFRTKRKEVLLSFAARPRIYGTDHFHATLEARARVNLAQALA</sequence>
<dbReference type="PIRSF" id="PIRSF035170">
    <property type="entry name" value="HD_phosphohydro"/>
    <property type="match status" value="1"/>
</dbReference>
<proteinExistence type="predicted"/>
<keyword evidence="2" id="KW-1185">Reference proteome</keyword>
<keyword evidence="1" id="KW-0675">Receptor</keyword>
<accession>A0ABU3KP95</accession>
<reference evidence="1 2" key="1">
    <citation type="submission" date="2023-08" db="EMBL/GenBank/DDBJ databases">
        <title>Rhodoferax potami sp. nov. and Rhodoferax mekongensis sp. nov., isolated from the Mekong River in Thailand.</title>
        <authorList>
            <person name="Kitikhun S."/>
            <person name="Charoenyingcharoen P."/>
            <person name="Siriarchawattana P."/>
            <person name="Likhitrattanapisal S."/>
            <person name="Nilsakha T."/>
            <person name="Chanpet A."/>
            <person name="Rattanawaree P."/>
            <person name="Ingsriswang S."/>
        </authorList>
    </citation>
    <scope>NUCLEOTIDE SEQUENCE [LARGE SCALE GENOMIC DNA]</scope>
    <source>
        <strain evidence="1 2">TBRC 17660</strain>
    </source>
</reference>
<organism evidence="1 2">
    <name type="scientific">Rhodoferax potami</name>
    <dbReference type="NCBI Taxonomy" id="3068338"/>
    <lineage>
        <taxon>Bacteria</taxon>
        <taxon>Pseudomonadati</taxon>
        <taxon>Pseudomonadota</taxon>
        <taxon>Betaproteobacteria</taxon>
        <taxon>Burkholderiales</taxon>
        <taxon>Comamonadaceae</taxon>
        <taxon>Rhodoferax</taxon>
    </lineage>
</organism>
<evidence type="ECO:0000313" key="2">
    <source>
        <dbReference type="Proteomes" id="UP001321700"/>
    </source>
</evidence>